<gene>
    <name evidence="2" type="ORF">ACFPCY_02345</name>
</gene>
<dbReference type="InterPro" id="IPR012296">
    <property type="entry name" value="Nuclease_put_TT1808"/>
</dbReference>
<comment type="caution">
    <text evidence="2">The sequence shown here is derived from an EMBL/GenBank/DDBJ whole genome shotgun (WGS) entry which is preliminary data.</text>
</comment>
<reference evidence="3" key="1">
    <citation type="journal article" date="2019" name="Int. J. Syst. Evol. Microbiol.">
        <title>The Global Catalogue of Microorganisms (GCM) 10K type strain sequencing project: providing services to taxonomists for standard genome sequencing and annotation.</title>
        <authorList>
            <consortium name="The Broad Institute Genomics Platform"/>
            <consortium name="The Broad Institute Genome Sequencing Center for Infectious Disease"/>
            <person name="Wu L."/>
            <person name="Ma J."/>
        </authorList>
    </citation>
    <scope>NUCLEOTIDE SEQUENCE [LARGE SCALE GENOMIC DNA]</scope>
    <source>
        <strain evidence="3">KLKA75</strain>
    </source>
</reference>
<evidence type="ECO:0000259" key="1">
    <source>
        <dbReference type="Pfam" id="PF05685"/>
    </source>
</evidence>
<dbReference type="Gene3D" id="3.90.1570.10">
    <property type="entry name" value="tt1808, chain A"/>
    <property type="match status" value="1"/>
</dbReference>
<dbReference type="SUPFAM" id="SSF52980">
    <property type="entry name" value="Restriction endonuclease-like"/>
    <property type="match status" value="1"/>
</dbReference>
<accession>A0ABV9TRB1</accession>
<keyword evidence="2" id="KW-0378">Hydrolase</keyword>
<name>A0ABV9TRB1_9ACTN</name>
<dbReference type="InterPro" id="IPR008538">
    <property type="entry name" value="Uma2"/>
</dbReference>
<protein>
    <submittedName>
        <fullName evidence="2">Uma2 family endonuclease</fullName>
    </submittedName>
</protein>
<dbReference type="PANTHER" id="PTHR35400">
    <property type="entry name" value="SLR1083 PROTEIN"/>
    <property type="match status" value="1"/>
</dbReference>
<dbReference type="EMBL" id="JBHSIT010000001">
    <property type="protein sequence ID" value="MFC4906149.1"/>
    <property type="molecule type" value="Genomic_DNA"/>
</dbReference>
<evidence type="ECO:0000313" key="3">
    <source>
        <dbReference type="Proteomes" id="UP001595872"/>
    </source>
</evidence>
<keyword evidence="2" id="KW-0540">Nuclease</keyword>
<dbReference type="Pfam" id="PF05685">
    <property type="entry name" value="Uma2"/>
    <property type="match status" value="1"/>
</dbReference>
<sequence length="204" mass="23212">MPDDSWLRNLRPQPRRLSAEEYEALPEEVAKTIEVVDGYVVFCEAPTRERQRVVRRLATLLERFTRDAMERGHPCVEVDFDIDLRIHDVPLQNRRPDVVVYRCLERGGDVLLRPEGVVLVCEVVSPGSETQDGVDKFGEYAKAGIPHYWIVRTGGTGVSVIERYQLDRAAGLYKHVGTFMKEAGGQPQVGEPFPVTIDWSELEY</sequence>
<dbReference type="CDD" id="cd06260">
    <property type="entry name" value="DUF820-like"/>
    <property type="match status" value="1"/>
</dbReference>
<evidence type="ECO:0000313" key="2">
    <source>
        <dbReference type="EMBL" id="MFC4906149.1"/>
    </source>
</evidence>
<keyword evidence="3" id="KW-1185">Reference proteome</keyword>
<dbReference type="PANTHER" id="PTHR35400:SF3">
    <property type="entry name" value="SLL1072 PROTEIN"/>
    <property type="match status" value="1"/>
</dbReference>
<proteinExistence type="predicted"/>
<organism evidence="2 3">
    <name type="scientific">Actinomadura gamaensis</name>
    <dbReference type="NCBI Taxonomy" id="1763541"/>
    <lineage>
        <taxon>Bacteria</taxon>
        <taxon>Bacillati</taxon>
        <taxon>Actinomycetota</taxon>
        <taxon>Actinomycetes</taxon>
        <taxon>Streptosporangiales</taxon>
        <taxon>Thermomonosporaceae</taxon>
        <taxon>Actinomadura</taxon>
    </lineage>
</organism>
<dbReference type="InterPro" id="IPR011335">
    <property type="entry name" value="Restrct_endonuc-II-like"/>
</dbReference>
<keyword evidence="2" id="KW-0255">Endonuclease</keyword>
<dbReference type="Proteomes" id="UP001595872">
    <property type="component" value="Unassembled WGS sequence"/>
</dbReference>
<dbReference type="GO" id="GO:0004519">
    <property type="term" value="F:endonuclease activity"/>
    <property type="evidence" value="ECO:0007669"/>
    <property type="project" value="UniProtKB-KW"/>
</dbReference>
<feature type="domain" description="Putative restriction endonuclease" evidence="1">
    <location>
        <begin position="20"/>
        <end position="178"/>
    </location>
</feature>